<dbReference type="InterPro" id="IPR027417">
    <property type="entry name" value="P-loop_NTPase"/>
</dbReference>
<evidence type="ECO:0000313" key="6">
    <source>
        <dbReference type="EMBL" id="OLP88545.1"/>
    </source>
</evidence>
<evidence type="ECO:0000256" key="3">
    <source>
        <dbReference type="PROSITE-ProRule" id="PRU00023"/>
    </source>
</evidence>
<dbReference type="Pfam" id="PF07717">
    <property type="entry name" value="OB_NTP_bind"/>
    <property type="match status" value="1"/>
</dbReference>
<dbReference type="GO" id="GO:0004386">
    <property type="term" value="F:helicase activity"/>
    <property type="evidence" value="ECO:0007669"/>
    <property type="project" value="UniProtKB-KW"/>
</dbReference>
<feature type="compositionally biased region" description="Basic and acidic residues" evidence="4">
    <location>
        <begin position="381"/>
        <end position="390"/>
    </location>
</feature>
<accession>A0A1Q9D040</accession>
<dbReference type="Proteomes" id="UP000186817">
    <property type="component" value="Unassembled WGS sequence"/>
</dbReference>
<feature type="compositionally biased region" description="Basic and acidic residues" evidence="4">
    <location>
        <begin position="438"/>
        <end position="452"/>
    </location>
</feature>
<keyword evidence="2 6" id="KW-0547">Nucleotide-binding</keyword>
<dbReference type="Pfam" id="PF00271">
    <property type="entry name" value="Helicase_C"/>
    <property type="match status" value="1"/>
</dbReference>
<keyword evidence="1" id="KW-0378">Hydrolase</keyword>
<protein>
    <submittedName>
        <fullName evidence="6">ATP-dependent RNA helicase DHX29</fullName>
    </submittedName>
</protein>
<evidence type="ECO:0000256" key="2">
    <source>
        <dbReference type="ARBA" id="ARBA00022806"/>
    </source>
</evidence>
<feature type="region of interest" description="Disordered" evidence="4">
    <location>
        <begin position="1508"/>
        <end position="1540"/>
    </location>
</feature>
<comment type="caution">
    <text evidence="6">The sequence shown here is derived from an EMBL/GenBank/DDBJ whole genome shotgun (WGS) entry which is preliminary data.</text>
</comment>
<dbReference type="SUPFAM" id="SSF52540">
    <property type="entry name" value="P-loop containing nucleoside triphosphate hydrolases"/>
    <property type="match status" value="2"/>
</dbReference>
<feature type="region of interest" description="Disordered" evidence="4">
    <location>
        <begin position="381"/>
        <end position="463"/>
    </location>
</feature>
<gene>
    <name evidence="6" type="primary">dhx29</name>
    <name evidence="6" type="ORF">AK812_SmicGene30104</name>
</gene>
<dbReference type="InterPro" id="IPR036770">
    <property type="entry name" value="Ankyrin_rpt-contain_sf"/>
</dbReference>
<dbReference type="SMART" id="SM00248">
    <property type="entry name" value="ANK"/>
    <property type="match status" value="7"/>
</dbReference>
<dbReference type="Gene3D" id="1.25.40.20">
    <property type="entry name" value="Ankyrin repeat-containing domain"/>
    <property type="match status" value="3"/>
</dbReference>
<sequence length="2260" mass="245163">MQWSLSETIMPMTDRGRRLMHDAIAEVIEELMINLPALTSSSSSALHGTHKLTGQCHPATGYRPCALQGNASEHLLQLGRSAIQQPGPLLRLEELLQQLAWVVRREVASYKDYAECLARWIQASSHTILLPSSVMVQVQIFLNETGGNHGSTFARLVNAHNLPQGTWPDGALRGGDEDPGHGPPHTLAVDDSPAPPSVPIGAEVRDTVQDEGSGDRDDGVGSPDPAADVELHRLLQNVSMKCIPCGHKGERLRGSCAVAKQRVVLGNAMGKRGGAGTEYKDKPAEQKKDGTVVKSYQRMPTQLLQEWAQGQKRPKPEYSWARPFERGKCRSKVILPDAKDSAKSLEFEPNRDAETPYASREEAAMVALLKLCASLPLERKLPDGAPEAKAKAKATPKGKAKSDPPKPSDDSGYPPSDAAEGGQSFAQGPLGAMHSHTSKAERDKERREKQEARAQQQNRRRAMEDVKRLANMKARVLLARKMRQLLAKALGLGEAFAEASRRGELEELTDLEATALATLQSWGFASDAAMNALAVAREEPSSSETAESLAERLRVWLCLHLPEDEIPEVFAAGKGQFEVRTAREPAKESFKDTKAAKAKQAEEELFQWLHEALKVAMEDEASAEAFLASVQVLLELEEPTEEEAEEAMAGALELLAAEEVPEAVLNELQSRWGAVRALQLEAQSGPDVELADGRGDVKEAQAAEETFEAGADAAEEALGSHAFAEPTVQAVPERRSDRSWFGWRADPKILAEEAKEWQKAPQGQKMKAARETLPASKVQAELQFILDSAAGPPARIVVTQPRRFAAISVARRVAEERGEQLGQGAVGYMVRGDTKMRADRCQLLFCPRSFGFRAENPDLPPDAEKLDSTMDLQIVLLDFAEDSHQDVEDLVASAREGSLSKVRSMLLQPQDPDLHSSQGYTALMAAFDGGQVEIVRLLLEAAADVDLAHPQFACRALMVASFRHHIEIVKVLLEARTDTNVEDSIGRTALMIAGADRDVADTVGCTAVMVASDAGHVDIVGLLLKAGTNKDVVDNHGRPALTRASSRRHAEIVNVLLQALADTNLEANDGTTALMAAICRRRQGPGKQQRQDRFDGGVFPRSGIVSLLLEACSDKDVVDNSRRTSLMMASDTLRAANYGWLAWGELAVVAPTRAQAAELEQEFRAGMDHAKVESLLLQAGTNKDAADNSGGTALMKASFRRHIEVVNVLLDAHADKDVADFNDRTALMMASAAMTSCRNRAVVAAGYVEVISLLLQAGSDKDVATDKGMFEYLHPVISQVVSGGTLGVLLRRLIADGAESMFQSNSMTHLVLDEVHERSLDMDFVLTLLHHCLPSRPQLKVLLMSATMDVQSLAGLFQSPPPVLKIPGRTFPVDEFYLGDVEDLLGTVAAWSSGKGGRQEEEADDADGAQAGGRRSNADALRPPSSIDYDLVCNFILSLVSGSLTSEATKQWPLEGSILVFMPGAGEISRLIAQLEKQGSGSRFRALPLHGALSGGGRGGVVPVEMEQDAAPDDHPSGQALQPRRDGGTGDGGDDGVAPTVMESSTSVQVDEMETLPWGTPDLANGVNFASLLTEATEMSGSETHVDDGATTKMGGCEVKKWEQQRKCFEVYPASGPRKVIVATNVAETSVTLPDVTIVIDTCRERRLTRDHGHTTLAPALLERFCAKDSLKQRKGRAGRVQRGLCFRLLPRRDYERLPESTAPEIESLPLETLVLQVRAAGFQPTQFLANAPSPPAAEVVRAAEAALGQLGALKAEASETEGPQASLTALGRHLAALPCDVRVGRLVVLGAFLGVASATCGIAGWLSVRSPMPKAFKASQEAARQALRAKALVNKSGSAFSADLEDYGQAAAYFRKRLDTTQTEDRPPSPDTWAQNTALTEEEFAELRGIDNVDKDFLVNIAKEGARTAAFFLPDGEQEDGAEAKVLEEDTRLAYLDPRLLRKVKGDLPTDLRQHADSIGHHVTVCLSAEANSSVFHMTDETEARYELWQHYQALKGQGGSKSDHCLWVAIMEAFVASNARRSFCFDLGLSYERMVEAEASRAQLLRGLRSLGFQKTEADCNAGDWRVVRAAVVAGLYPQVAKVERPPLKFADSLAGSIQVSSDAREIRYWIREEEEEVSQAPRWRPPRARAFLHPSSLLFKENSYACPYVMYSDKMVQQQNHPRHPTKLVLTGCSEASVYALLLFGGDLEVDHKEAEVKVDGWADFAGGSTTVVAMIQRLRAAIDTLLLRKVQEPSEILSADPVAQCVVTLLTTDGLG</sequence>
<evidence type="ECO:0000256" key="4">
    <source>
        <dbReference type="SAM" id="MobiDB-lite"/>
    </source>
</evidence>
<dbReference type="OrthoDB" id="5600252at2759"/>
<reference evidence="6 7" key="1">
    <citation type="submission" date="2016-02" db="EMBL/GenBank/DDBJ databases">
        <title>Genome analysis of coral dinoflagellate symbionts highlights evolutionary adaptations to a symbiotic lifestyle.</title>
        <authorList>
            <person name="Aranda M."/>
            <person name="Li Y."/>
            <person name="Liew Y.J."/>
            <person name="Baumgarten S."/>
            <person name="Simakov O."/>
            <person name="Wilson M."/>
            <person name="Piel J."/>
            <person name="Ashoor H."/>
            <person name="Bougouffa S."/>
            <person name="Bajic V.B."/>
            <person name="Ryu T."/>
            <person name="Ravasi T."/>
            <person name="Bayer T."/>
            <person name="Micklem G."/>
            <person name="Kim H."/>
            <person name="Bhak J."/>
            <person name="Lajeunesse T.C."/>
            <person name="Voolstra C.R."/>
        </authorList>
    </citation>
    <scope>NUCLEOTIDE SEQUENCE [LARGE SCALE GENOMIC DNA]</scope>
    <source>
        <strain evidence="6 7">CCMP2467</strain>
    </source>
</reference>
<feature type="region of interest" description="Disordered" evidence="4">
    <location>
        <begin position="1392"/>
        <end position="1420"/>
    </location>
</feature>
<dbReference type="InterPro" id="IPR007502">
    <property type="entry name" value="Helicase-assoc_dom"/>
</dbReference>
<evidence type="ECO:0000256" key="1">
    <source>
        <dbReference type="ARBA" id="ARBA00022801"/>
    </source>
</evidence>
<dbReference type="SMART" id="SM00847">
    <property type="entry name" value="HA2"/>
    <property type="match status" value="1"/>
</dbReference>
<keyword evidence="7" id="KW-1185">Reference proteome</keyword>
<feature type="compositionally biased region" description="Basic and acidic residues" evidence="4">
    <location>
        <begin position="400"/>
        <end position="409"/>
    </location>
</feature>
<feature type="repeat" description="ANK" evidence="3">
    <location>
        <begin position="1189"/>
        <end position="1221"/>
    </location>
</feature>
<dbReference type="InterPro" id="IPR001650">
    <property type="entry name" value="Helicase_C-like"/>
</dbReference>
<proteinExistence type="predicted"/>
<name>A0A1Q9D040_SYMMI</name>
<evidence type="ECO:0000259" key="5">
    <source>
        <dbReference type="PROSITE" id="PS51194"/>
    </source>
</evidence>
<evidence type="ECO:0000313" key="7">
    <source>
        <dbReference type="Proteomes" id="UP000186817"/>
    </source>
</evidence>
<organism evidence="6 7">
    <name type="scientific">Symbiodinium microadriaticum</name>
    <name type="common">Dinoflagellate</name>
    <name type="synonym">Zooxanthella microadriatica</name>
    <dbReference type="NCBI Taxonomy" id="2951"/>
    <lineage>
        <taxon>Eukaryota</taxon>
        <taxon>Sar</taxon>
        <taxon>Alveolata</taxon>
        <taxon>Dinophyceae</taxon>
        <taxon>Suessiales</taxon>
        <taxon>Symbiodiniaceae</taxon>
        <taxon>Symbiodinium</taxon>
    </lineage>
</organism>
<dbReference type="PROSITE" id="PS51194">
    <property type="entry name" value="HELICASE_CTER"/>
    <property type="match status" value="1"/>
</dbReference>
<feature type="region of interest" description="Disordered" evidence="4">
    <location>
        <begin position="165"/>
        <end position="226"/>
    </location>
</feature>
<dbReference type="PROSITE" id="PS50297">
    <property type="entry name" value="ANK_REP_REGION"/>
    <property type="match status" value="3"/>
</dbReference>
<dbReference type="Gene3D" id="1.20.120.1080">
    <property type="match status" value="1"/>
</dbReference>
<keyword evidence="2 6" id="KW-0347">Helicase</keyword>
<feature type="domain" description="Helicase C-terminal" evidence="5">
    <location>
        <begin position="1532"/>
        <end position="1722"/>
    </location>
</feature>
<dbReference type="PANTHER" id="PTHR18934:SF267">
    <property type="entry name" value="ATP-DEPENDENT RNA HELICASE YLR419W-RELATED"/>
    <property type="match status" value="1"/>
</dbReference>
<feature type="compositionally biased region" description="Basic and acidic residues" evidence="4">
    <location>
        <begin position="203"/>
        <end position="219"/>
    </location>
</feature>
<dbReference type="PANTHER" id="PTHR18934">
    <property type="entry name" value="ATP-DEPENDENT RNA HELICASE"/>
    <property type="match status" value="1"/>
</dbReference>
<dbReference type="EMBL" id="LSRX01000807">
    <property type="protein sequence ID" value="OLP88545.1"/>
    <property type="molecule type" value="Genomic_DNA"/>
</dbReference>
<dbReference type="Pfam" id="PF12796">
    <property type="entry name" value="Ank_2"/>
    <property type="match status" value="3"/>
</dbReference>
<dbReference type="GO" id="GO:0003723">
    <property type="term" value="F:RNA binding"/>
    <property type="evidence" value="ECO:0007669"/>
    <property type="project" value="TreeGrafter"/>
</dbReference>
<dbReference type="InterPro" id="IPR002110">
    <property type="entry name" value="Ankyrin_rpt"/>
</dbReference>
<dbReference type="GO" id="GO:0005524">
    <property type="term" value="F:ATP binding"/>
    <property type="evidence" value="ECO:0007669"/>
    <property type="project" value="UniProtKB-KW"/>
</dbReference>
<dbReference type="CDD" id="cd18791">
    <property type="entry name" value="SF2_C_RHA"/>
    <property type="match status" value="1"/>
</dbReference>
<dbReference type="Pfam" id="PF26026">
    <property type="entry name" value="RNA_hel_CTD"/>
    <property type="match status" value="1"/>
</dbReference>
<keyword evidence="3" id="KW-0040">ANK repeat</keyword>
<dbReference type="InterPro" id="IPR011709">
    <property type="entry name" value="DEAD-box_helicase_OB_fold"/>
</dbReference>
<dbReference type="Gene3D" id="3.40.50.300">
    <property type="entry name" value="P-loop containing nucleotide triphosphate hydrolases"/>
    <property type="match status" value="3"/>
</dbReference>
<dbReference type="SUPFAM" id="SSF48403">
    <property type="entry name" value="Ankyrin repeat"/>
    <property type="match status" value="1"/>
</dbReference>
<feature type="repeat" description="ANK" evidence="3">
    <location>
        <begin position="1036"/>
        <end position="1068"/>
    </location>
</feature>
<dbReference type="SMART" id="SM00490">
    <property type="entry name" value="HELICc"/>
    <property type="match status" value="1"/>
</dbReference>
<feature type="repeat" description="ANK" evidence="3">
    <location>
        <begin position="918"/>
        <end position="950"/>
    </location>
</feature>
<dbReference type="PROSITE" id="PS50088">
    <property type="entry name" value="ANK_REPEAT"/>
    <property type="match status" value="4"/>
</dbReference>
<keyword evidence="2 6" id="KW-0067">ATP-binding</keyword>
<dbReference type="GO" id="GO:0016787">
    <property type="term" value="F:hydrolase activity"/>
    <property type="evidence" value="ECO:0007669"/>
    <property type="project" value="UniProtKB-KW"/>
</dbReference>
<dbReference type="InterPro" id="IPR059023">
    <property type="entry name" value="RNA_hel_CTD"/>
</dbReference>
<feature type="repeat" description="ANK" evidence="3">
    <location>
        <begin position="1003"/>
        <end position="1035"/>
    </location>
</feature>